<dbReference type="InterPro" id="IPR027548">
    <property type="entry name" value="Ribosomal_eS19_archaeal"/>
</dbReference>
<dbReference type="EMBL" id="LFWZ01000007">
    <property type="protein sequence ID" value="KON31337.1"/>
    <property type="molecule type" value="Genomic_DNA"/>
</dbReference>
<dbReference type="AlphaFoldDB" id="A0A0M0BRW4"/>
<dbReference type="GO" id="GO:0003723">
    <property type="term" value="F:RNA binding"/>
    <property type="evidence" value="ECO:0007669"/>
    <property type="project" value="TreeGrafter"/>
</dbReference>
<comment type="similarity">
    <text evidence="1 5">Belongs to the eukaryotic ribosomal protein eS19 family.</text>
</comment>
<keyword evidence="2 5" id="KW-0689">Ribosomal protein</keyword>
<evidence type="ECO:0000256" key="3">
    <source>
        <dbReference type="ARBA" id="ARBA00023274"/>
    </source>
</evidence>
<dbReference type="InterPro" id="IPR036388">
    <property type="entry name" value="WH-like_DNA-bd_sf"/>
</dbReference>
<dbReference type="Pfam" id="PF01090">
    <property type="entry name" value="Ribosomal_S19e"/>
    <property type="match status" value="1"/>
</dbReference>
<accession>A0A0M0BRW4</accession>
<gene>
    <name evidence="5" type="primary">rps19e</name>
    <name evidence="6" type="ORF">AC482_01085</name>
</gene>
<evidence type="ECO:0000256" key="2">
    <source>
        <dbReference type="ARBA" id="ARBA00022980"/>
    </source>
</evidence>
<evidence type="ECO:0000313" key="6">
    <source>
        <dbReference type="EMBL" id="KON31337.1"/>
    </source>
</evidence>
<dbReference type="PANTHER" id="PTHR11710">
    <property type="entry name" value="40S RIBOSOMAL PROTEIN S19"/>
    <property type="match status" value="1"/>
</dbReference>
<dbReference type="PATRIC" id="fig|1685127.3.peg.240"/>
<evidence type="ECO:0000256" key="1">
    <source>
        <dbReference type="ARBA" id="ARBA00010014"/>
    </source>
</evidence>
<dbReference type="SUPFAM" id="SSF46785">
    <property type="entry name" value="Winged helix' DNA-binding domain"/>
    <property type="match status" value="1"/>
</dbReference>
<dbReference type="GO" id="GO:0022627">
    <property type="term" value="C:cytosolic small ribosomal subunit"/>
    <property type="evidence" value="ECO:0007669"/>
    <property type="project" value="TreeGrafter"/>
</dbReference>
<reference evidence="6 7" key="1">
    <citation type="submission" date="2015-06" db="EMBL/GenBank/DDBJ databases">
        <title>New insights into the roles of widespread benthic archaea in carbon and nitrogen cycling.</title>
        <authorList>
            <person name="Lazar C.S."/>
            <person name="Baker B.J."/>
            <person name="Seitz K.W."/>
            <person name="Hyde A.S."/>
            <person name="Dick G.J."/>
            <person name="Hinrichs K.-U."/>
            <person name="Teske A.P."/>
        </authorList>
    </citation>
    <scope>NUCLEOTIDE SEQUENCE [LARGE SCALE GENOMIC DNA]</scope>
    <source>
        <strain evidence="6">DG-45</strain>
    </source>
</reference>
<dbReference type="PANTHER" id="PTHR11710:SF0">
    <property type="entry name" value="40S RIBOSOMAL PROTEIN S19"/>
    <property type="match status" value="1"/>
</dbReference>
<dbReference type="InterPro" id="IPR001266">
    <property type="entry name" value="Ribosomal_eS19"/>
</dbReference>
<dbReference type="InterPro" id="IPR036390">
    <property type="entry name" value="WH_DNA-bd_sf"/>
</dbReference>
<dbReference type="GO" id="GO:0003735">
    <property type="term" value="F:structural constituent of ribosome"/>
    <property type="evidence" value="ECO:0007669"/>
    <property type="project" value="InterPro"/>
</dbReference>
<evidence type="ECO:0000256" key="5">
    <source>
        <dbReference type="HAMAP-Rule" id="MF_01474"/>
    </source>
</evidence>
<dbReference type="FunFam" id="1.10.10.10:FF:000449">
    <property type="entry name" value="30S ribosomal protein S19e"/>
    <property type="match status" value="1"/>
</dbReference>
<dbReference type="Gene3D" id="1.10.10.10">
    <property type="entry name" value="Winged helix-like DNA-binding domain superfamily/Winged helix DNA-binding domain"/>
    <property type="match status" value="1"/>
</dbReference>
<proteinExistence type="inferred from homology"/>
<dbReference type="SMART" id="SM01413">
    <property type="entry name" value="Ribosomal_S19e"/>
    <property type="match status" value="1"/>
</dbReference>
<comment type="caution">
    <text evidence="6">The sequence shown here is derived from an EMBL/GenBank/DDBJ whole genome shotgun (WGS) entry which is preliminary data.</text>
</comment>
<evidence type="ECO:0000256" key="4">
    <source>
        <dbReference type="ARBA" id="ARBA00035143"/>
    </source>
</evidence>
<comment type="function">
    <text evidence="5">May be involved in maturation of the 30S ribosomal subunit.</text>
</comment>
<organism evidence="6 7">
    <name type="scientific">miscellaneous Crenarchaeota group-15 archaeon DG-45</name>
    <dbReference type="NCBI Taxonomy" id="1685127"/>
    <lineage>
        <taxon>Archaea</taxon>
        <taxon>Candidatus Bathyarchaeota</taxon>
        <taxon>MCG-15</taxon>
    </lineage>
</organism>
<dbReference type="NCBIfam" id="NF006811">
    <property type="entry name" value="PRK09333.1"/>
    <property type="match status" value="1"/>
</dbReference>
<sequence>MTTVHDVPADALITRLTEYIKGNFKEVTPPEWAPFVKTGSHVERAPQEPDWWYVRSASMLRNLYLKGPIGVSRLRKTYGGRKRRGVRPAHFQRAGGAIIRRVLQQLGDAGLVDKVEGKGRVISPKGRSLLDAMSAQIKLSLEREMPELKEY</sequence>
<name>A0A0M0BRW4_9ARCH</name>
<dbReference type="HAMAP" id="MF_01474">
    <property type="entry name" value="Ribosomal_eS19"/>
    <property type="match status" value="1"/>
</dbReference>
<comment type="subunit">
    <text evidence="5">Part of the 30S ribosomal subunit.</text>
</comment>
<dbReference type="GO" id="GO:0000028">
    <property type="term" value="P:ribosomal small subunit assembly"/>
    <property type="evidence" value="ECO:0007669"/>
    <property type="project" value="TreeGrafter"/>
</dbReference>
<protein>
    <recommendedName>
        <fullName evidence="4 5">Small ribosomal subunit protein eS19</fullName>
    </recommendedName>
</protein>
<dbReference type="Proteomes" id="UP000037210">
    <property type="component" value="Unassembled WGS sequence"/>
</dbReference>
<keyword evidence="3 5" id="KW-0687">Ribonucleoprotein</keyword>
<dbReference type="GO" id="GO:0006412">
    <property type="term" value="P:translation"/>
    <property type="evidence" value="ECO:0007669"/>
    <property type="project" value="UniProtKB-UniRule"/>
</dbReference>
<evidence type="ECO:0000313" key="7">
    <source>
        <dbReference type="Proteomes" id="UP000037210"/>
    </source>
</evidence>